<dbReference type="SMART" id="SM00516">
    <property type="entry name" value="SEC14"/>
    <property type="match status" value="1"/>
</dbReference>
<sequence length="437" mass="49634">MAPTNARSLMKDFRASFRRKKVTSTPKIDKAEQLEKEEELAKLVELKENLGENVPSRYNDDDLLAFLRARSLNVKDAEKLMNVDFSLRRFLQIDEFIKNSDTPQIALNKKYSVSGVIGFDKEGCLVRVINVGHSDIKGFINVLSTMENLKLFLWIIEKDRILQELENKKTGNKKLQITYILNMENLSLSKLMDKAVLETGLLALKLLQDHFHDVAKVVYVVNAGTLFASGYKLFKPVIKEALQQRIKVLGDNWKEELLNHIDADIVPGYLGGNRVDDDNDPMCKSLIGFGGTIDESYYPTEFLQPDDPEVISVTVPSGASLFYRFPVPAVGSILQWNVQSKENDIGIGVFLDTNEEEEETEHGKPKKYKEEDLSKMEQLTPYIRSQCHLCPEKGQTVTWFSGALVVQIDNSYSWMSSKDVMLKVTFEPPTNKKTSHI</sequence>
<dbReference type="PROSITE" id="PS50191">
    <property type="entry name" value="CRAL_TRIO"/>
    <property type="match status" value="1"/>
</dbReference>
<dbReference type="SUPFAM" id="SSF46938">
    <property type="entry name" value="CRAL/TRIO N-terminal domain"/>
    <property type="match status" value="1"/>
</dbReference>
<dbReference type="PROSITE" id="PS50866">
    <property type="entry name" value="GOLD"/>
    <property type="match status" value="1"/>
</dbReference>
<reference evidence="3" key="1">
    <citation type="submission" date="2020-08" db="EMBL/GenBank/DDBJ databases">
        <title>Multicomponent nature underlies the extraordinary mechanical properties of spider dragline silk.</title>
        <authorList>
            <person name="Kono N."/>
            <person name="Nakamura H."/>
            <person name="Mori M."/>
            <person name="Yoshida Y."/>
            <person name="Ohtoshi R."/>
            <person name="Malay A.D."/>
            <person name="Moran D.A.P."/>
            <person name="Tomita M."/>
            <person name="Numata K."/>
            <person name="Arakawa K."/>
        </authorList>
    </citation>
    <scope>NUCLEOTIDE SEQUENCE</scope>
</reference>
<proteinExistence type="predicted"/>
<comment type="caution">
    <text evidence="3">The sequence shown here is derived from an EMBL/GenBank/DDBJ whole genome shotgun (WGS) entry which is preliminary data.</text>
</comment>
<dbReference type="InterPro" id="IPR009038">
    <property type="entry name" value="GOLD_dom"/>
</dbReference>
<feature type="domain" description="GOLD" evidence="2">
    <location>
        <begin position="308"/>
        <end position="426"/>
    </location>
</feature>
<evidence type="ECO:0000313" key="3">
    <source>
        <dbReference type="EMBL" id="GFT36114.1"/>
    </source>
</evidence>
<dbReference type="Pfam" id="PF00650">
    <property type="entry name" value="CRAL_TRIO"/>
    <property type="match status" value="1"/>
</dbReference>
<keyword evidence="4" id="KW-1185">Reference proteome</keyword>
<dbReference type="InterPro" id="IPR036273">
    <property type="entry name" value="CRAL/TRIO_N_dom_sf"/>
</dbReference>
<gene>
    <name evidence="3" type="ORF">NPIL_336981</name>
</gene>
<dbReference type="AlphaFoldDB" id="A0A8X6NXG6"/>
<dbReference type="InterPro" id="IPR001251">
    <property type="entry name" value="CRAL-TRIO_dom"/>
</dbReference>
<feature type="domain" description="CRAL-TRIO" evidence="1">
    <location>
        <begin position="104"/>
        <end position="278"/>
    </location>
</feature>
<dbReference type="Proteomes" id="UP000887013">
    <property type="component" value="Unassembled WGS sequence"/>
</dbReference>
<evidence type="ECO:0000313" key="4">
    <source>
        <dbReference type="Proteomes" id="UP000887013"/>
    </source>
</evidence>
<dbReference type="CDD" id="cd00170">
    <property type="entry name" value="SEC14"/>
    <property type="match status" value="1"/>
</dbReference>
<evidence type="ECO:0000259" key="1">
    <source>
        <dbReference type="PROSITE" id="PS50191"/>
    </source>
</evidence>
<dbReference type="GO" id="GO:0005737">
    <property type="term" value="C:cytoplasm"/>
    <property type="evidence" value="ECO:0007669"/>
    <property type="project" value="TreeGrafter"/>
</dbReference>
<name>A0A8X6NXG6_NEPPI</name>
<dbReference type="InterPro" id="IPR036598">
    <property type="entry name" value="GOLD_dom_sf"/>
</dbReference>
<dbReference type="InterPro" id="IPR051064">
    <property type="entry name" value="SEC14/CRAL-TRIO_domain"/>
</dbReference>
<organism evidence="3 4">
    <name type="scientific">Nephila pilipes</name>
    <name type="common">Giant wood spider</name>
    <name type="synonym">Nephila maculata</name>
    <dbReference type="NCBI Taxonomy" id="299642"/>
    <lineage>
        <taxon>Eukaryota</taxon>
        <taxon>Metazoa</taxon>
        <taxon>Ecdysozoa</taxon>
        <taxon>Arthropoda</taxon>
        <taxon>Chelicerata</taxon>
        <taxon>Arachnida</taxon>
        <taxon>Araneae</taxon>
        <taxon>Araneomorphae</taxon>
        <taxon>Entelegynae</taxon>
        <taxon>Araneoidea</taxon>
        <taxon>Nephilidae</taxon>
        <taxon>Nephila</taxon>
    </lineage>
</organism>
<accession>A0A8X6NXG6</accession>
<dbReference type="Gene3D" id="2.60.120.680">
    <property type="entry name" value="GOLD domain"/>
    <property type="match status" value="1"/>
</dbReference>
<dbReference type="SUPFAM" id="SSF52087">
    <property type="entry name" value="CRAL/TRIO domain"/>
    <property type="match status" value="1"/>
</dbReference>
<dbReference type="PRINTS" id="PR00180">
    <property type="entry name" value="CRETINALDHBP"/>
</dbReference>
<dbReference type="SUPFAM" id="SSF101576">
    <property type="entry name" value="Supernatant protein factor (SPF), C-terminal domain"/>
    <property type="match status" value="1"/>
</dbReference>
<dbReference type="OrthoDB" id="1434354at2759"/>
<dbReference type="InterPro" id="IPR036865">
    <property type="entry name" value="CRAL-TRIO_dom_sf"/>
</dbReference>
<dbReference type="EMBL" id="BMAW01062500">
    <property type="protein sequence ID" value="GFT36114.1"/>
    <property type="molecule type" value="Genomic_DNA"/>
</dbReference>
<protein>
    <submittedName>
        <fullName evidence="3">Retinal-binding protein</fullName>
    </submittedName>
</protein>
<dbReference type="PANTHER" id="PTHR23324:SF87">
    <property type="entry name" value="CRAL-TRIO DOMAIN-CONTAINING PROTEIN C34C12.6"/>
    <property type="match status" value="1"/>
</dbReference>
<dbReference type="PANTHER" id="PTHR23324">
    <property type="entry name" value="SEC14 RELATED PROTEIN"/>
    <property type="match status" value="1"/>
</dbReference>
<dbReference type="Gene3D" id="3.40.525.10">
    <property type="entry name" value="CRAL-TRIO lipid binding domain"/>
    <property type="match status" value="1"/>
</dbReference>
<evidence type="ECO:0000259" key="2">
    <source>
        <dbReference type="PROSITE" id="PS50866"/>
    </source>
</evidence>